<dbReference type="PANTHER" id="PTHR31465">
    <property type="entry name" value="PROTEIN RTA1-RELATED"/>
    <property type="match status" value="1"/>
</dbReference>
<evidence type="ECO:0000256" key="5">
    <source>
        <dbReference type="SAM" id="Phobius"/>
    </source>
</evidence>
<dbReference type="AlphaFoldDB" id="A0AAD9CUH0"/>
<evidence type="ECO:0000313" key="7">
    <source>
        <dbReference type="Proteomes" id="UP001182556"/>
    </source>
</evidence>
<evidence type="ECO:0000256" key="4">
    <source>
        <dbReference type="ARBA" id="ARBA00023136"/>
    </source>
</evidence>
<keyword evidence="7" id="KW-1185">Reference proteome</keyword>
<reference evidence="6" key="1">
    <citation type="submission" date="2023-02" db="EMBL/GenBank/DDBJ databases">
        <title>Identification and recombinant expression of a fungal hydrolase from Papiliotrema laurentii that hydrolyzes apple cutin and clears colloidal polyester polyurethane.</title>
        <authorList>
            <consortium name="DOE Joint Genome Institute"/>
            <person name="Roman V.A."/>
            <person name="Bojanowski C."/>
            <person name="Crable B.R."/>
            <person name="Wagner D.N."/>
            <person name="Hung C.S."/>
            <person name="Nadeau L.J."/>
            <person name="Schratz L."/>
            <person name="Haridas S."/>
            <person name="Pangilinan J."/>
            <person name="Lipzen A."/>
            <person name="Na H."/>
            <person name="Yan M."/>
            <person name="Ng V."/>
            <person name="Grigoriev I.V."/>
            <person name="Spatafora J.W."/>
            <person name="Barlow D."/>
            <person name="Biffinger J."/>
            <person name="Kelley-Loughnane N."/>
            <person name="Varaljay V.A."/>
            <person name="Crookes-Goodson W.J."/>
        </authorList>
    </citation>
    <scope>NUCLEOTIDE SEQUENCE</scope>
    <source>
        <strain evidence="6">5307AH</strain>
    </source>
</reference>
<dbReference type="InterPro" id="IPR007568">
    <property type="entry name" value="RTA1"/>
</dbReference>
<keyword evidence="4 5" id="KW-0472">Membrane</keyword>
<evidence type="ECO:0000256" key="3">
    <source>
        <dbReference type="ARBA" id="ARBA00022989"/>
    </source>
</evidence>
<dbReference type="Proteomes" id="UP001182556">
    <property type="component" value="Unassembled WGS sequence"/>
</dbReference>
<feature type="transmembrane region" description="Helical" evidence="5">
    <location>
        <begin position="134"/>
        <end position="161"/>
    </location>
</feature>
<dbReference type="EMBL" id="JAODAN010000013">
    <property type="protein sequence ID" value="KAK1920745.1"/>
    <property type="molecule type" value="Genomic_DNA"/>
</dbReference>
<dbReference type="Pfam" id="PF04479">
    <property type="entry name" value="RTA1"/>
    <property type="match status" value="1"/>
</dbReference>
<evidence type="ECO:0000256" key="2">
    <source>
        <dbReference type="ARBA" id="ARBA00022692"/>
    </source>
</evidence>
<evidence type="ECO:0000313" key="6">
    <source>
        <dbReference type="EMBL" id="KAK1920745.1"/>
    </source>
</evidence>
<organism evidence="6 7">
    <name type="scientific">Papiliotrema laurentii</name>
    <name type="common">Cryptococcus laurentii</name>
    <dbReference type="NCBI Taxonomy" id="5418"/>
    <lineage>
        <taxon>Eukaryota</taxon>
        <taxon>Fungi</taxon>
        <taxon>Dikarya</taxon>
        <taxon>Basidiomycota</taxon>
        <taxon>Agaricomycotina</taxon>
        <taxon>Tremellomycetes</taxon>
        <taxon>Tremellales</taxon>
        <taxon>Rhynchogastremaceae</taxon>
        <taxon>Papiliotrema</taxon>
    </lineage>
</organism>
<evidence type="ECO:0000256" key="1">
    <source>
        <dbReference type="ARBA" id="ARBA00004141"/>
    </source>
</evidence>
<dbReference type="PANTHER" id="PTHR31465:SF1">
    <property type="entry name" value="PROTEIN RTA1-RELATED"/>
    <property type="match status" value="1"/>
</dbReference>
<proteinExistence type="predicted"/>
<comment type="caution">
    <text evidence="6">The sequence shown here is derived from an EMBL/GenBank/DDBJ whole genome shotgun (WGS) entry which is preliminary data.</text>
</comment>
<protein>
    <submittedName>
        <fullName evidence="6">Uncharacterized protein</fullName>
    </submittedName>
</protein>
<name>A0AAD9CUH0_PAPLA</name>
<feature type="transmembrane region" description="Helical" evidence="5">
    <location>
        <begin position="6"/>
        <end position="24"/>
    </location>
</feature>
<keyword evidence="3 5" id="KW-1133">Transmembrane helix</keyword>
<gene>
    <name evidence="6" type="ORF">DB88DRAFT_444465</name>
</gene>
<feature type="non-terminal residue" evidence="6">
    <location>
        <position position="1"/>
    </location>
</feature>
<comment type="subcellular location">
    <subcellularLocation>
        <location evidence="1">Membrane</location>
        <topology evidence="1">Multi-pass membrane protein</topology>
    </subcellularLocation>
</comment>
<dbReference type="GO" id="GO:0016020">
    <property type="term" value="C:membrane"/>
    <property type="evidence" value="ECO:0007669"/>
    <property type="project" value="UniProtKB-SubCell"/>
</dbReference>
<sequence>GYVPKTALSIVGIACTGALTIIYWSRMFRDCKRWTLALTIGETTMTLGFCIRISMHKSPDSLGIYILILKSPCASLAQDYVILPRIATWVDGEDCLFLSSNRILRIFVWSDVATFFLQAARGMTAAGARAWETVLRVAVVGLVIQLVSFLTFVRLVVVFGIRM</sequence>
<accession>A0AAD9CUH0</accession>
<keyword evidence="2 5" id="KW-0812">Transmembrane</keyword>